<dbReference type="InterPro" id="IPR011051">
    <property type="entry name" value="RmlC_Cupin_sf"/>
</dbReference>
<dbReference type="AlphaFoldDB" id="L9X180"/>
<evidence type="ECO:0000313" key="3">
    <source>
        <dbReference type="Proteomes" id="UP000011688"/>
    </source>
</evidence>
<sequence>MLDGRTRLAVLEGQRRRTGDGSLSEPMSSLRSRRARGHRDGRRARKTLEQGDVALIPPGYDAWVNGDERVVLFEETLETEP</sequence>
<name>L9X180_9EURY</name>
<keyword evidence="3" id="KW-1185">Reference proteome</keyword>
<dbReference type="EMBL" id="AOIB01000031">
    <property type="protein sequence ID" value="ELY55372.1"/>
    <property type="molecule type" value="Genomic_DNA"/>
</dbReference>
<gene>
    <name evidence="2" type="ORF">C491_16692</name>
</gene>
<protein>
    <recommendedName>
        <fullName evidence="4">Cupin</fullName>
    </recommendedName>
</protein>
<comment type="caution">
    <text evidence="2">The sequence shown here is derived from an EMBL/GenBank/DDBJ whole genome shotgun (WGS) entry which is preliminary data.</text>
</comment>
<evidence type="ECO:0008006" key="4">
    <source>
        <dbReference type="Google" id="ProtNLM"/>
    </source>
</evidence>
<feature type="compositionally biased region" description="Basic residues" evidence="1">
    <location>
        <begin position="31"/>
        <end position="45"/>
    </location>
</feature>
<proteinExistence type="predicted"/>
<reference evidence="2 3" key="1">
    <citation type="journal article" date="2014" name="PLoS Genet.">
        <title>Phylogenetically driven sequencing of extremely halophilic archaea reveals strategies for static and dynamic osmo-response.</title>
        <authorList>
            <person name="Becker E.A."/>
            <person name="Seitzer P.M."/>
            <person name="Tritt A."/>
            <person name="Larsen D."/>
            <person name="Krusor M."/>
            <person name="Yao A.I."/>
            <person name="Wu D."/>
            <person name="Madern D."/>
            <person name="Eisen J.A."/>
            <person name="Darling A.E."/>
            <person name="Facciotti M.T."/>
        </authorList>
    </citation>
    <scope>NUCLEOTIDE SEQUENCE [LARGE SCALE GENOMIC DNA]</scope>
    <source>
        <strain evidence="2 3">DSM 10524</strain>
    </source>
</reference>
<organism evidence="2 3">
    <name type="scientific">Natronococcus amylolyticus DSM 10524</name>
    <dbReference type="NCBI Taxonomy" id="1227497"/>
    <lineage>
        <taxon>Archaea</taxon>
        <taxon>Methanobacteriati</taxon>
        <taxon>Methanobacteriota</taxon>
        <taxon>Stenosarchaea group</taxon>
        <taxon>Halobacteria</taxon>
        <taxon>Halobacteriales</taxon>
        <taxon>Natrialbaceae</taxon>
        <taxon>Natronococcus</taxon>
    </lineage>
</organism>
<feature type="region of interest" description="Disordered" evidence="1">
    <location>
        <begin position="1"/>
        <end position="46"/>
    </location>
</feature>
<dbReference type="SUPFAM" id="SSF51182">
    <property type="entry name" value="RmlC-like cupins"/>
    <property type="match status" value="1"/>
</dbReference>
<evidence type="ECO:0000313" key="2">
    <source>
        <dbReference type="EMBL" id="ELY55372.1"/>
    </source>
</evidence>
<accession>L9X180</accession>
<dbReference type="Proteomes" id="UP000011688">
    <property type="component" value="Unassembled WGS sequence"/>
</dbReference>
<evidence type="ECO:0000256" key="1">
    <source>
        <dbReference type="SAM" id="MobiDB-lite"/>
    </source>
</evidence>